<feature type="domain" description="Metallo-beta-lactamase" evidence="1">
    <location>
        <begin position="17"/>
        <end position="225"/>
    </location>
</feature>
<keyword evidence="3" id="KW-1185">Reference proteome</keyword>
<dbReference type="EMBL" id="AUBJ02000001">
    <property type="protein sequence ID" value="MCP2332158.1"/>
    <property type="molecule type" value="Genomic_DNA"/>
</dbReference>
<protein>
    <submittedName>
        <fullName evidence="2">Glyoxylase, beta-lactamase superfamily II</fullName>
    </submittedName>
</protein>
<dbReference type="CDD" id="cd07721">
    <property type="entry name" value="yflN-like_MBL-fold"/>
    <property type="match status" value="1"/>
</dbReference>
<dbReference type="Proteomes" id="UP000791080">
    <property type="component" value="Unassembled WGS sequence"/>
</dbReference>
<dbReference type="SUPFAM" id="SSF56281">
    <property type="entry name" value="Metallo-hydrolase/oxidoreductase"/>
    <property type="match status" value="1"/>
</dbReference>
<gene>
    <name evidence="2" type="ORF">G443_002428</name>
</gene>
<dbReference type="InterPro" id="IPR050855">
    <property type="entry name" value="NDM-1-like"/>
</dbReference>
<reference evidence="2 3" key="1">
    <citation type="submission" date="2022-06" db="EMBL/GenBank/DDBJ databases">
        <title>Genomic Encyclopedia of Type Strains, Phase I: the one thousand microbial genomes (KMG-I) project.</title>
        <authorList>
            <person name="Kyrpides N."/>
        </authorList>
    </citation>
    <scope>NUCLEOTIDE SEQUENCE [LARGE SCALE GENOMIC DNA]</scope>
    <source>
        <strain evidence="2 3">DSM 43889</strain>
    </source>
</reference>
<comment type="caution">
    <text evidence="2">The sequence shown here is derived from an EMBL/GenBank/DDBJ whole genome shotgun (WGS) entry which is preliminary data.</text>
</comment>
<dbReference type="InterPro" id="IPR001279">
    <property type="entry name" value="Metallo-B-lactamas"/>
</dbReference>
<dbReference type="Gene3D" id="3.60.15.10">
    <property type="entry name" value="Ribonuclease Z/Hydroxyacylglutathione hydrolase-like"/>
    <property type="match status" value="1"/>
</dbReference>
<dbReference type="PANTHER" id="PTHR42951">
    <property type="entry name" value="METALLO-BETA-LACTAMASE DOMAIN-CONTAINING"/>
    <property type="match status" value="1"/>
</dbReference>
<accession>A0ABT1JJ04</accession>
<organism evidence="2 3">
    <name type="scientific">Actinoalloteichus caeruleus DSM 43889</name>
    <dbReference type="NCBI Taxonomy" id="1120930"/>
    <lineage>
        <taxon>Bacteria</taxon>
        <taxon>Bacillati</taxon>
        <taxon>Actinomycetota</taxon>
        <taxon>Actinomycetes</taxon>
        <taxon>Pseudonocardiales</taxon>
        <taxon>Pseudonocardiaceae</taxon>
        <taxon>Actinoalloteichus</taxon>
        <taxon>Actinoalloteichus cyanogriseus</taxon>
    </lineage>
</organism>
<dbReference type="RefSeq" id="WP_026417216.1">
    <property type="nucleotide sequence ID" value="NZ_AUBJ02000001.1"/>
</dbReference>
<name>A0ABT1JJ04_ACTCY</name>
<evidence type="ECO:0000313" key="3">
    <source>
        <dbReference type="Proteomes" id="UP000791080"/>
    </source>
</evidence>
<evidence type="ECO:0000313" key="2">
    <source>
        <dbReference type="EMBL" id="MCP2332158.1"/>
    </source>
</evidence>
<dbReference type="SMART" id="SM00849">
    <property type="entry name" value="Lactamase_B"/>
    <property type="match status" value="1"/>
</dbReference>
<sequence length="246" mass="27233">MLRRNVADGIHRVEHAHTNWFIVEDDDGLTVVDAGLPTSWEPLRQALADLGRRLQDVEALVLTHGHFDHLGFAERMRSELGVPVLVHDNDVPLTRHPRQYGRSRPLSWYLATQLRAAPLVAGFVRNRAWWPKPVEEVHRIRDTELVVPGGPRVLYTPGHTLGHCAFHFPERDAVIAGDAVVTLNPYRGTTGPQIVSGAATVDPERALESLDAIAETSARTVLVGHGDDWTAGAERLVELARRHGPS</sequence>
<evidence type="ECO:0000259" key="1">
    <source>
        <dbReference type="SMART" id="SM00849"/>
    </source>
</evidence>
<proteinExistence type="predicted"/>
<dbReference type="InterPro" id="IPR036866">
    <property type="entry name" value="RibonucZ/Hydroxyglut_hydro"/>
</dbReference>
<dbReference type="Pfam" id="PF00753">
    <property type="entry name" value="Lactamase_B"/>
    <property type="match status" value="1"/>
</dbReference>